<dbReference type="AlphaFoldDB" id="A0A1M6NBN1"/>
<keyword evidence="1" id="KW-0732">Signal</keyword>
<name>A0A1M6NBN1_9FLAO</name>
<accession>A0A1M6NBN1</accession>
<evidence type="ECO:0000313" key="2">
    <source>
        <dbReference type="EMBL" id="SHJ93125.1"/>
    </source>
</evidence>
<keyword evidence="3" id="KW-1185">Reference proteome</keyword>
<organism evidence="2 3">
    <name type="scientific">Aequorivita viscosa</name>
    <dbReference type="NCBI Taxonomy" id="797419"/>
    <lineage>
        <taxon>Bacteria</taxon>
        <taxon>Pseudomonadati</taxon>
        <taxon>Bacteroidota</taxon>
        <taxon>Flavobacteriia</taxon>
        <taxon>Flavobacteriales</taxon>
        <taxon>Flavobacteriaceae</taxon>
        <taxon>Aequorivita</taxon>
    </lineage>
</organism>
<sequence>MKKLLVVVFALGGLSVFAQSKILPAEIQIKMAIQAAPEMYQDEATVLGYNKNGELVTLREGTNGLICLADDPNKDGISVACYGVELESFMARGRQLKAEGKSEVEKREIRKQEIDAGKLKMPLEPAMVYVLGAEESNLDTKTGELANSRIRYVLYKPYMTGESTGLPTKPQAPGMPWLMDANTHRSHIMISPASANK</sequence>
<reference evidence="3" key="1">
    <citation type="submission" date="2016-11" db="EMBL/GenBank/DDBJ databases">
        <authorList>
            <person name="Varghese N."/>
            <person name="Submissions S."/>
        </authorList>
    </citation>
    <scope>NUCLEOTIDE SEQUENCE [LARGE SCALE GENOMIC DNA]</scope>
    <source>
        <strain evidence="3">DSM 26349</strain>
    </source>
</reference>
<feature type="signal peptide" evidence="1">
    <location>
        <begin position="1"/>
        <end position="18"/>
    </location>
</feature>
<feature type="chain" id="PRO_5009919713" evidence="1">
    <location>
        <begin position="19"/>
        <end position="197"/>
    </location>
</feature>
<dbReference type="RefSeq" id="WP_073221563.1">
    <property type="nucleotide sequence ID" value="NZ_FNNS01000032.1"/>
</dbReference>
<gene>
    <name evidence="2" type="ORF">SAMN04487908_1338</name>
</gene>
<dbReference type="EMBL" id="FQYV01000033">
    <property type="protein sequence ID" value="SHJ93125.1"/>
    <property type="molecule type" value="Genomic_DNA"/>
</dbReference>
<dbReference type="Proteomes" id="UP000184172">
    <property type="component" value="Unassembled WGS sequence"/>
</dbReference>
<proteinExistence type="predicted"/>
<dbReference type="STRING" id="797419.SAMN05216556_13222"/>
<protein>
    <submittedName>
        <fullName evidence="2">Uncharacterized protein</fullName>
    </submittedName>
</protein>
<dbReference type="OrthoDB" id="9793669at2"/>
<evidence type="ECO:0000256" key="1">
    <source>
        <dbReference type="SAM" id="SignalP"/>
    </source>
</evidence>
<evidence type="ECO:0000313" key="3">
    <source>
        <dbReference type="Proteomes" id="UP000184172"/>
    </source>
</evidence>